<evidence type="ECO:0000256" key="1">
    <source>
        <dbReference type="SAM" id="MobiDB-lite"/>
    </source>
</evidence>
<sequence>MMPSKVLIFTGAPESSTLDWESGLLSAFSDPIARFAGITTDSQQPRPAIEDHAAWRSLTLERTDIPHDRQKQVALDPCYDESADFLPGTGTDFFTTVYTASFVSTRNGESQSQFQSRAESQNHALSQLYEHSIAIHQEMPSSHLVNHHSQSDQSDSCVSNETTSFLSDGPSQHEPARGPLPFRGDSHLTDLKDIPPASCLTKIMPQTASVNLIAGIISVARPRVVNTRWGSKHLVEILVGDETRAGFTVTYWLPSDDVEKSCLAGLRPGDIVLMQNIGLNVFLKKVYGSSLRKDLSKVHLLYRVKLDSQESGGHYAASDLASTTNRHPQLDKTRQVRDWVLNFVGSGARHQGKSKNKPANPKRRWERPPDDDSQLP</sequence>
<evidence type="ECO:0000313" key="2">
    <source>
        <dbReference type="EMBL" id="KAK4643445.1"/>
    </source>
</evidence>
<dbReference type="RefSeq" id="XP_062732421.1">
    <property type="nucleotide sequence ID" value="XM_062879088.1"/>
</dbReference>
<dbReference type="Proteomes" id="UP001322138">
    <property type="component" value="Unassembled WGS sequence"/>
</dbReference>
<gene>
    <name evidence="2" type="ORF">QC761_408100</name>
</gene>
<feature type="compositionally biased region" description="Polar residues" evidence="1">
    <location>
        <begin position="143"/>
        <end position="170"/>
    </location>
</feature>
<dbReference type="GeneID" id="87898570"/>
<feature type="compositionally biased region" description="Basic residues" evidence="1">
    <location>
        <begin position="350"/>
        <end position="365"/>
    </location>
</feature>
<dbReference type="SUPFAM" id="SSF50249">
    <property type="entry name" value="Nucleic acid-binding proteins"/>
    <property type="match status" value="1"/>
</dbReference>
<feature type="region of interest" description="Disordered" evidence="1">
    <location>
        <begin position="143"/>
        <end position="187"/>
    </location>
</feature>
<evidence type="ECO:0000313" key="3">
    <source>
        <dbReference type="Proteomes" id="UP001322138"/>
    </source>
</evidence>
<dbReference type="EMBL" id="JAFFGZ010000006">
    <property type="protein sequence ID" value="KAK4643445.1"/>
    <property type="molecule type" value="Genomic_DNA"/>
</dbReference>
<keyword evidence="3" id="KW-1185">Reference proteome</keyword>
<accession>A0ABR0FKD5</accession>
<organism evidence="2 3">
    <name type="scientific">Podospora bellae-mahoneyi</name>
    <dbReference type="NCBI Taxonomy" id="2093777"/>
    <lineage>
        <taxon>Eukaryota</taxon>
        <taxon>Fungi</taxon>
        <taxon>Dikarya</taxon>
        <taxon>Ascomycota</taxon>
        <taxon>Pezizomycotina</taxon>
        <taxon>Sordariomycetes</taxon>
        <taxon>Sordariomycetidae</taxon>
        <taxon>Sordariales</taxon>
        <taxon>Podosporaceae</taxon>
        <taxon>Podospora</taxon>
    </lineage>
</organism>
<feature type="region of interest" description="Disordered" evidence="1">
    <location>
        <begin position="346"/>
        <end position="376"/>
    </location>
</feature>
<name>A0ABR0FKD5_9PEZI</name>
<dbReference type="Gene3D" id="2.40.50.140">
    <property type="entry name" value="Nucleic acid-binding proteins"/>
    <property type="match status" value="1"/>
</dbReference>
<proteinExistence type="predicted"/>
<dbReference type="InterPro" id="IPR012340">
    <property type="entry name" value="NA-bd_OB-fold"/>
</dbReference>
<protein>
    <submittedName>
        <fullName evidence="2">Uncharacterized protein</fullName>
    </submittedName>
</protein>
<comment type="caution">
    <text evidence="2">The sequence shown here is derived from an EMBL/GenBank/DDBJ whole genome shotgun (WGS) entry which is preliminary data.</text>
</comment>
<reference evidence="2 3" key="1">
    <citation type="journal article" date="2023" name="bioRxiv">
        <title>High-quality genome assemblies of four members of thePodospora anserinaspecies complex.</title>
        <authorList>
            <person name="Ament-Velasquez S.L."/>
            <person name="Vogan A.A."/>
            <person name="Wallerman O."/>
            <person name="Hartmann F."/>
            <person name="Gautier V."/>
            <person name="Silar P."/>
            <person name="Giraud T."/>
            <person name="Johannesson H."/>
        </authorList>
    </citation>
    <scope>NUCLEOTIDE SEQUENCE [LARGE SCALE GENOMIC DNA]</scope>
    <source>
        <strain evidence="2 3">CBS 112042</strain>
    </source>
</reference>